<name>A0A3E2BPT0_9BACT</name>
<dbReference type="InterPro" id="IPR036873">
    <property type="entry name" value="Rhodanese-like_dom_sf"/>
</dbReference>
<dbReference type="PANTHER" id="PTHR43031:SF7">
    <property type="entry name" value="NITRIC OXIDE REDUCTASE FLRD-NAD(+) REDUCTASE"/>
    <property type="match status" value="1"/>
</dbReference>
<dbReference type="InterPro" id="IPR050229">
    <property type="entry name" value="GlpE_sulfurtransferase"/>
</dbReference>
<dbReference type="SMART" id="SM00450">
    <property type="entry name" value="RHOD"/>
    <property type="match status" value="1"/>
</dbReference>
<accession>A0A3E2BPT0</accession>
<dbReference type="PANTHER" id="PTHR43031">
    <property type="entry name" value="FAD-DEPENDENT OXIDOREDUCTASE"/>
    <property type="match status" value="1"/>
</dbReference>
<feature type="domain" description="Rhodanese" evidence="2">
    <location>
        <begin position="69"/>
        <end position="163"/>
    </location>
</feature>
<gene>
    <name evidence="3" type="ORF">OP8BY_1265</name>
</gene>
<dbReference type="SUPFAM" id="SSF52821">
    <property type="entry name" value="Rhodanese/Cell cycle control phosphatase"/>
    <property type="match status" value="1"/>
</dbReference>
<reference evidence="3 4" key="1">
    <citation type="submission" date="2018-08" db="EMBL/GenBank/DDBJ databases">
        <title>Genome analysis of the thermophilic bacterium of the candidate phylum Aminicenantes from deep subsurface aquifer revealed its physiology and ecological role.</title>
        <authorList>
            <person name="Kadnikov V.V."/>
            <person name="Mardanov A.V."/>
            <person name="Beletsky A.V."/>
            <person name="Karnachuk O.V."/>
            <person name="Ravin N.V."/>
        </authorList>
    </citation>
    <scope>NUCLEOTIDE SEQUENCE [LARGE SCALE GENOMIC DNA]</scope>
    <source>
        <strain evidence="3">BY38</strain>
    </source>
</reference>
<evidence type="ECO:0000313" key="3">
    <source>
        <dbReference type="EMBL" id="RFT16652.1"/>
    </source>
</evidence>
<feature type="transmembrane region" description="Helical" evidence="1">
    <location>
        <begin position="12"/>
        <end position="35"/>
    </location>
</feature>
<dbReference type="Gene3D" id="3.40.250.10">
    <property type="entry name" value="Rhodanese-like domain"/>
    <property type="match status" value="1"/>
</dbReference>
<evidence type="ECO:0000259" key="2">
    <source>
        <dbReference type="PROSITE" id="PS50206"/>
    </source>
</evidence>
<dbReference type="CDD" id="cd00158">
    <property type="entry name" value="RHOD"/>
    <property type="match status" value="1"/>
</dbReference>
<dbReference type="Pfam" id="PF00581">
    <property type="entry name" value="Rhodanese"/>
    <property type="match status" value="1"/>
</dbReference>
<keyword evidence="1" id="KW-0472">Membrane</keyword>
<keyword evidence="1" id="KW-0812">Transmembrane</keyword>
<dbReference type="PROSITE" id="PS50206">
    <property type="entry name" value="RHODANESE_3"/>
    <property type="match status" value="1"/>
</dbReference>
<comment type="caution">
    <text evidence="3">The sequence shown here is derived from an EMBL/GenBank/DDBJ whole genome shotgun (WGS) entry which is preliminary data.</text>
</comment>
<keyword evidence="1" id="KW-1133">Transmembrane helix</keyword>
<dbReference type="Proteomes" id="UP000257323">
    <property type="component" value="Unassembled WGS sequence"/>
</dbReference>
<dbReference type="AlphaFoldDB" id="A0A3E2BPT0"/>
<proteinExistence type="predicted"/>
<evidence type="ECO:0000313" key="4">
    <source>
        <dbReference type="Proteomes" id="UP000257323"/>
    </source>
</evidence>
<dbReference type="InterPro" id="IPR001763">
    <property type="entry name" value="Rhodanese-like_dom"/>
</dbReference>
<protein>
    <submittedName>
        <fullName evidence="3">Transcriptional regulator, ArsR family</fullName>
    </submittedName>
</protein>
<dbReference type="EMBL" id="QUAH01000002">
    <property type="protein sequence ID" value="RFT16652.1"/>
    <property type="molecule type" value="Genomic_DNA"/>
</dbReference>
<organism evidence="3 4">
    <name type="scientific">Candidatus Saccharicenans subterraneus</name>
    <dbReference type="NCBI Taxonomy" id="2508984"/>
    <lineage>
        <taxon>Bacteria</taxon>
        <taxon>Candidatus Aminicenantota</taxon>
        <taxon>Candidatus Aminicenantia</taxon>
        <taxon>Candidatus Aminicenantales</taxon>
        <taxon>Candidatus Saccharicenantaceae</taxon>
        <taxon>Candidatus Saccharicenans</taxon>
    </lineage>
</organism>
<evidence type="ECO:0000256" key="1">
    <source>
        <dbReference type="SAM" id="Phobius"/>
    </source>
</evidence>
<sequence length="168" mass="18712">MNLKQILRDGETWKGIIIILALSLVIGTVSNLGLIKKFLQGEFRRAFFTSADYPGLVFITLPEMEELWHNQKAVIVDSRPASEFRRGHVPNAISVPMEEVKSGNYGLLERLSPGQPLIIYCEGGDCLTSLNLARLLYGRGFRDLRVFSGGWAEWLAAGLPVEKEDGGY</sequence>